<comment type="subcellular location">
    <subcellularLocation>
        <location evidence="1">Membrane</location>
        <topology evidence="1">Multi-pass membrane protein</topology>
    </subcellularLocation>
</comment>
<evidence type="ECO:0000256" key="6">
    <source>
        <dbReference type="SAM" id="Phobius"/>
    </source>
</evidence>
<evidence type="ECO:0000256" key="1">
    <source>
        <dbReference type="ARBA" id="ARBA00004141"/>
    </source>
</evidence>
<dbReference type="PIRSF" id="PIRSF015840">
    <property type="entry name" value="DUF284_TM_euk"/>
    <property type="match status" value="1"/>
</dbReference>
<dbReference type="GO" id="GO:0005886">
    <property type="term" value="C:plasma membrane"/>
    <property type="evidence" value="ECO:0007669"/>
    <property type="project" value="TreeGrafter"/>
</dbReference>
<keyword evidence="5 6" id="KW-0472">Membrane</keyword>
<evidence type="ECO:0000313" key="8">
    <source>
        <dbReference type="Proteomes" id="UP001149090"/>
    </source>
</evidence>
<keyword evidence="8" id="KW-1185">Reference proteome</keyword>
<evidence type="ECO:0000313" key="7">
    <source>
        <dbReference type="EMBL" id="KAJ5078495.1"/>
    </source>
</evidence>
<name>A0A9Q0LV80_ANAIG</name>
<evidence type="ECO:0000256" key="4">
    <source>
        <dbReference type="ARBA" id="ARBA00022989"/>
    </source>
</evidence>
<dbReference type="OMA" id="CAEMREN"/>
<gene>
    <name evidence="7" type="ORF">M0811_04820</name>
</gene>
<keyword evidence="4 6" id="KW-1133">Transmembrane helix</keyword>
<dbReference type="PANTHER" id="PTHR10926:SF0">
    <property type="entry name" value="CDC50, ISOFORM A"/>
    <property type="match status" value="1"/>
</dbReference>
<protein>
    <submittedName>
        <fullName evidence="7">Cell cycle control protein</fullName>
    </submittedName>
</protein>
<dbReference type="Proteomes" id="UP001149090">
    <property type="component" value="Unassembled WGS sequence"/>
</dbReference>
<dbReference type="AlphaFoldDB" id="A0A9Q0LV80"/>
<feature type="transmembrane region" description="Helical" evidence="6">
    <location>
        <begin position="31"/>
        <end position="54"/>
    </location>
</feature>
<feature type="transmembrane region" description="Helical" evidence="6">
    <location>
        <begin position="199"/>
        <end position="220"/>
    </location>
</feature>
<organism evidence="7 8">
    <name type="scientific">Anaeramoeba ignava</name>
    <name type="common">Anaerobic marine amoeba</name>
    <dbReference type="NCBI Taxonomy" id="1746090"/>
    <lineage>
        <taxon>Eukaryota</taxon>
        <taxon>Metamonada</taxon>
        <taxon>Anaeramoebidae</taxon>
        <taxon>Anaeramoeba</taxon>
    </lineage>
</organism>
<evidence type="ECO:0000256" key="2">
    <source>
        <dbReference type="ARBA" id="ARBA00009457"/>
    </source>
</evidence>
<sequence>MLRKSSSQKPKNTPFRQQKLKAWQPILTPRIIIPCSFIFGFFFLLIGILLVVSVNSVVEFSKRYDNLCAEGANCTITIDISKKMKHPVYFYYELTNFYQNHRRYVKSRCDEQLRGQSVTYNDMKDCKPKRSRNDKDNPDDFYLPCGLIAASNFNDTFTIKNQASEVVGFDSSGIAWKSDLEKKFKVIQLNFLKDKNQSYFLLVVGLVEKIIFLLILISFVELF</sequence>
<comment type="similarity">
    <text evidence="2">Belongs to the CDC50/LEM3 family.</text>
</comment>
<proteinExistence type="inferred from homology"/>
<dbReference type="OrthoDB" id="340608at2759"/>
<keyword evidence="3 6" id="KW-0812">Transmembrane</keyword>
<dbReference type="GO" id="GO:0005794">
    <property type="term" value="C:Golgi apparatus"/>
    <property type="evidence" value="ECO:0007669"/>
    <property type="project" value="TreeGrafter"/>
</dbReference>
<dbReference type="InterPro" id="IPR005045">
    <property type="entry name" value="CDC50/LEM3_fam"/>
</dbReference>
<dbReference type="GO" id="GO:0005783">
    <property type="term" value="C:endoplasmic reticulum"/>
    <property type="evidence" value="ECO:0007669"/>
    <property type="project" value="TreeGrafter"/>
</dbReference>
<comment type="caution">
    <text evidence="7">The sequence shown here is derived from an EMBL/GenBank/DDBJ whole genome shotgun (WGS) entry which is preliminary data.</text>
</comment>
<reference evidence="7" key="1">
    <citation type="submission" date="2022-10" db="EMBL/GenBank/DDBJ databases">
        <title>Novel sulphate-reducing endosymbionts in the free-living metamonad Anaeramoeba.</title>
        <authorList>
            <person name="Jerlstrom-Hultqvist J."/>
            <person name="Cepicka I."/>
            <person name="Gallot-Lavallee L."/>
            <person name="Salas-Leiva D."/>
            <person name="Curtis B.A."/>
            <person name="Zahonova K."/>
            <person name="Pipaliya S."/>
            <person name="Dacks J."/>
            <person name="Roger A.J."/>
        </authorList>
    </citation>
    <scope>NUCLEOTIDE SEQUENCE</scope>
    <source>
        <strain evidence="7">BMAN</strain>
    </source>
</reference>
<evidence type="ECO:0000256" key="3">
    <source>
        <dbReference type="ARBA" id="ARBA00022692"/>
    </source>
</evidence>
<dbReference type="Pfam" id="PF03381">
    <property type="entry name" value="CDC50"/>
    <property type="match status" value="1"/>
</dbReference>
<dbReference type="EMBL" id="JAPDFW010000053">
    <property type="protein sequence ID" value="KAJ5078495.1"/>
    <property type="molecule type" value="Genomic_DNA"/>
</dbReference>
<accession>A0A9Q0LV80</accession>
<evidence type="ECO:0000256" key="5">
    <source>
        <dbReference type="ARBA" id="ARBA00023136"/>
    </source>
</evidence>
<dbReference type="PANTHER" id="PTHR10926">
    <property type="entry name" value="CELL CYCLE CONTROL PROTEIN 50"/>
    <property type="match status" value="1"/>
</dbReference>